<organism evidence="2 3">
    <name type="scientific">Massilia eburnea</name>
    <dbReference type="NCBI Taxonomy" id="1776165"/>
    <lineage>
        <taxon>Bacteria</taxon>
        <taxon>Pseudomonadati</taxon>
        <taxon>Pseudomonadota</taxon>
        <taxon>Betaproteobacteria</taxon>
        <taxon>Burkholderiales</taxon>
        <taxon>Oxalobacteraceae</taxon>
        <taxon>Telluria group</taxon>
        <taxon>Massilia</taxon>
    </lineage>
</organism>
<dbReference type="SUPFAM" id="SSF69572">
    <property type="entry name" value="Activating enzymes of the ubiquitin-like proteins"/>
    <property type="match status" value="1"/>
</dbReference>
<protein>
    <recommendedName>
        <fullName evidence="1">THIF-type NAD/FAD binding fold domain-containing protein</fullName>
    </recommendedName>
</protein>
<dbReference type="InterPro" id="IPR045886">
    <property type="entry name" value="ThiF/MoeB/HesA"/>
</dbReference>
<evidence type="ECO:0000313" key="2">
    <source>
        <dbReference type="EMBL" id="MTW10181.1"/>
    </source>
</evidence>
<dbReference type="GO" id="GO:0061504">
    <property type="term" value="P:cyclic threonylcarbamoyladenosine biosynthetic process"/>
    <property type="evidence" value="ECO:0007669"/>
    <property type="project" value="TreeGrafter"/>
</dbReference>
<dbReference type="Gene3D" id="3.40.50.720">
    <property type="entry name" value="NAD(P)-binding Rossmann-like Domain"/>
    <property type="match status" value="1"/>
</dbReference>
<comment type="caution">
    <text evidence="2">The sequence shown here is derived from an EMBL/GenBank/DDBJ whole genome shotgun (WGS) entry which is preliminary data.</text>
</comment>
<dbReference type="InterPro" id="IPR035985">
    <property type="entry name" value="Ubiquitin-activating_enz"/>
</dbReference>
<dbReference type="OrthoDB" id="6172929at2"/>
<evidence type="ECO:0000259" key="1">
    <source>
        <dbReference type="Pfam" id="PF00899"/>
    </source>
</evidence>
<dbReference type="PANTHER" id="PTHR43267:SF1">
    <property type="entry name" value="TRNA THREONYLCARBAMOYLADENOSINE DEHYDRATASE"/>
    <property type="match status" value="1"/>
</dbReference>
<dbReference type="GO" id="GO:0008641">
    <property type="term" value="F:ubiquitin-like modifier activating enzyme activity"/>
    <property type="evidence" value="ECO:0007669"/>
    <property type="project" value="InterPro"/>
</dbReference>
<evidence type="ECO:0000313" key="3">
    <source>
        <dbReference type="Proteomes" id="UP000472320"/>
    </source>
</evidence>
<accession>A0A6L6QDJ1</accession>
<dbReference type="Pfam" id="PF00899">
    <property type="entry name" value="ThiF"/>
    <property type="match status" value="1"/>
</dbReference>
<proteinExistence type="predicted"/>
<feature type="domain" description="THIF-type NAD/FAD binding fold" evidence="1">
    <location>
        <begin position="318"/>
        <end position="451"/>
    </location>
</feature>
<name>A0A6L6QDJ1_9BURK</name>
<gene>
    <name evidence="2" type="ORF">GM658_06155</name>
</gene>
<dbReference type="GO" id="GO:0061503">
    <property type="term" value="F:tRNA threonylcarbamoyladenosine dehydratase"/>
    <property type="evidence" value="ECO:0007669"/>
    <property type="project" value="TreeGrafter"/>
</dbReference>
<dbReference type="AlphaFoldDB" id="A0A6L6QDJ1"/>
<dbReference type="InterPro" id="IPR000594">
    <property type="entry name" value="ThiF_NAD_FAD-bd"/>
</dbReference>
<dbReference type="RefSeq" id="WP_155453144.1">
    <property type="nucleotide sequence ID" value="NZ_WNKX01000004.1"/>
</dbReference>
<dbReference type="PANTHER" id="PTHR43267">
    <property type="entry name" value="TRNA THREONYLCARBAMOYLADENOSINE DEHYDRATASE"/>
    <property type="match status" value="1"/>
</dbReference>
<keyword evidence="3" id="KW-1185">Reference proteome</keyword>
<dbReference type="EMBL" id="WNKX01000004">
    <property type="protein sequence ID" value="MTW10181.1"/>
    <property type="molecule type" value="Genomic_DNA"/>
</dbReference>
<dbReference type="Proteomes" id="UP000472320">
    <property type="component" value="Unassembled WGS sequence"/>
</dbReference>
<dbReference type="CDD" id="cd01483">
    <property type="entry name" value="E1_enzyme_family"/>
    <property type="match status" value="1"/>
</dbReference>
<sequence length="563" mass="63483">MSTEPPSLSSTLAAVLIEPPTIRRNDGAIVYRIKLPELQTGRLIAFAELILPKGFPEEAVARIRLPSDAVLRVPHVEIDGLLCIDGDPGPGRGLDGTQRLQTLLYKFYTEFLDPWSNGDLDGDFSKEPQNYWAVNVAQIKTKDDSARKLWTVDDVPRKARVREGLLLLPGRLIVAGDGENLYVQRIIASLGNRAKQRVRVIIADIPISYSFVPETWPRNVDALLSVLRARLKPPEYRRFFEQRLRQRRSREHRVALFRNHDGGFAFLLPGGPPVIHQELGRHRARRPPAKIQPLLVERIDPEWTVGRDQISQVSTRQRKHVVVLGAGALGSPVVEQLAKAGIGQITLADPDTMETANLGRHLLGIQHVGFAKAEAVADHLKRKYPSCIVKPYYGRAEQWLKSNTLKDVEAVLDLTGEPEVRWHLNEARRKHPCKLVVGWMEPFVAAAHVCILRPDTLWFSEEASTEDRLNRLEAVDWPADVVRQVPGCSSRFQAYTSANAAYAVALVSENALRAIDDEVDNSKVLSWVRGRQFLDKQWPKLRYREWAADAAQHLGVTMERPFQ</sequence>
<reference evidence="2 3" key="1">
    <citation type="submission" date="2019-11" db="EMBL/GenBank/DDBJ databases">
        <title>Type strains purchased from KCTC, JCM and DSMZ.</title>
        <authorList>
            <person name="Lu H."/>
        </authorList>
    </citation>
    <scope>NUCLEOTIDE SEQUENCE [LARGE SCALE GENOMIC DNA]</scope>
    <source>
        <strain evidence="2 3">JCM 31587</strain>
    </source>
</reference>